<feature type="transmembrane region" description="Helical" evidence="1">
    <location>
        <begin position="205"/>
        <end position="232"/>
    </location>
</feature>
<protein>
    <submittedName>
        <fullName evidence="2">Uncharacterized protein</fullName>
    </submittedName>
</protein>
<reference evidence="2" key="1">
    <citation type="submission" date="2022-08" db="UniProtKB">
        <authorList>
            <consortium name="EnsemblMetazoa"/>
        </authorList>
    </citation>
    <scope>IDENTIFICATION</scope>
    <source>
        <strain evidence="2">05x7-T-G4-1.051#20</strain>
    </source>
</reference>
<dbReference type="EnsemblMetazoa" id="G2414.11">
    <property type="protein sequence ID" value="G2414.11:cds"/>
    <property type="gene ID" value="G2414"/>
</dbReference>
<dbReference type="OMA" id="CCSNNNH"/>
<keyword evidence="3" id="KW-1185">Reference proteome</keyword>
<keyword evidence="1" id="KW-0472">Membrane</keyword>
<dbReference type="AlphaFoldDB" id="A0A8W8KJ58"/>
<evidence type="ECO:0000313" key="2">
    <source>
        <dbReference type="EnsemblMetazoa" id="G2414.4:cds"/>
    </source>
</evidence>
<dbReference type="EnsemblMetazoa" id="G2414.4">
    <property type="protein sequence ID" value="G2414.4:cds"/>
    <property type="gene ID" value="G2414"/>
</dbReference>
<feature type="transmembrane region" description="Helical" evidence="1">
    <location>
        <begin position="160"/>
        <end position="185"/>
    </location>
</feature>
<feature type="transmembrane region" description="Helical" evidence="1">
    <location>
        <begin position="9"/>
        <end position="33"/>
    </location>
</feature>
<evidence type="ECO:0000313" key="3">
    <source>
        <dbReference type="Proteomes" id="UP000005408"/>
    </source>
</evidence>
<keyword evidence="1" id="KW-1133">Transmembrane helix</keyword>
<name>A0A8W8KJ58_MAGGI</name>
<evidence type="ECO:0000256" key="1">
    <source>
        <dbReference type="SAM" id="Phobius"/>
    </source>
</evidence>
<dbReference type="OrthoDB" id="10375986at2759"/>
<feature type="transmembrane region" description="Helical" evidence="1">
    <location>
        <begin position="131"/>
        <end position="148"/>
    </location>
</feature>
<organism evidence="2 3">
    <name type="scientific">Magallana gigas</name>
    <name type="common">Pacific oyster</name>
    <name type="synonym">Crassostrea gigas</name>
    <dbReference type="NCBI Taxonomy" id="29159"/>
    <lineage>
        <taxon>Eukaryota</taxon>
        <taxon>Metazoa</taxon>
        <taxon>Spiralia</taxon>
        <taxon>Lophotrochozoa</taxon>
        <taxon>Mollusca</taxon>
        <taxon>Bivalvia</taxon>
        <taxon>Autobranchia</taxon>
        <taxon>Pteriomorphia</taxon>
        <taxon>Ostreida</taxon>
        <taxon>Ostreoidea</taxon>
        <taxon>Ostreidae</taxon>
        <taxon>Magallana</taxon>
    </lineage>
</organism>
<sequence length="273" mass="30782">MSKSEVKEFLFQNLTLILVFVALSLLCQITTIATPGWMKFHLEFYDDVKVSSASNESTLSDLTAEVSAGLWFFSFCFDGRYQNGTELACFTETFIDYDNKHLSKFHVDHLELLKDFCFNALSGLLEYQIEASISIACLLIGLVAYLLYYKSRVTKKGSGIVACSCFAISAIMLWLVVGKITTITLQMKKTFEFPMAASHATITVLMPWCLLVAGLSALMTSYSTMTFLVYLAQDKTPQHRYMKTNSHQQILAEDQEPCCSNNNHHSIPMTRLK</sequence>
<accession>A0A8W8KJ58</accession>
<keyword evidence="1" id="KW-0812">Transmembrane</keyword>
<proteinExistence type="predicted"/>
<dbReference type="Proteomes" id="UP000005408">
    <property type="component" value="Unassembled WGS sequence"/>
</dbReference>